<evidence type="ECO:0000313" key="3">
    <source>
        <dbReference type="Proteomes" id="UP000294200"/>
    </source>
</evidence>
<evidence type="ECO:0000313" key="2">
    <source>
        <dbReference type="EMBL" id="TCG03730.1"/>
    </source>
</evidence>
<sequence length="118" mass="13656">MGLRRDRQILGNTNSRRHDERRNGTQKGQSIPRRADEASSHPPGYVGLARGPAPTANDNRRQAHIRSRRQRDARQGASRATCRRKRHTHREPEERKSSARRRTAQRVQYEQTGQGDKQ</sequence>
<dbReference type="AlphaFoldDB" id="A0A4R0X876"/>
<protein>
    <submittedName>
        <fullName evidence="2">Uncharacterized protein</fullName>
    </submittedName>
</protein>
<name>A0A4R0X876_9BURK</name>
<keyword evidence="3" id="KW-1185">Reference proteome</keyword>
<dbReference type="EMBL" id="MWML01000348">
    <property type="protein sequence ID" value="TCG03730.1"/>
    <property type="molecule type" value="Genomic_DNA"/>
</dbReference>
<gene>
    <name evidence="2" type="ORF">BZM27_46210</name>
</gene>
<proteinExistence type="predicted"/>
<feature type="compositionally biased region" description="Basic residues" evidence="1">
    <location>
        <begin position="62"/>
        <end position="71"/>
    </location>
</feature>
<accession>A0A4R0X876</accession>
<feature type="compositionally biased region" description="Polar residues" evidence="1">
    <location>
        <begin position="105"/>
        <end position="118"/>
    </location>
</feature>
<reference evidence="2 3" key="1">
    <citation type="submission" date="2017-02" db="EMBL/GenBank/DDBJ databases">
        <title>Paraburkholderia sophoroidis sp. nov. and Paraburkholderia steynii sp. nov. rhizobial symbionts of the fynbos legume Hypocalyptus sophoroides.</title>
        <authorList>
            <person name="Steenkamp E.T."/>
            <person name="Beukes C.W."/>
            <person name="Van Zyl E."/>
            <person name="Avontuur J."/>
            <person name="Chan W.Y."/>
            <person name="Hassen A."/>
            <person name="Palmer M."/>
            <person name="Mthombeni L."/>
            <person name="Phalane F."/>
            <person name="Sereme K."/>
            <person name="Venter S.N."/>
        </authorList>
    </citation>
    <scope>NUCLEOTIDE SEQUENCE [LARGE SCALE GENOMIC DNA]</scope>
    <source>
        <strain evidence="2 3">HC1.1ba</strain>
    </source>
</reference>
<feature type="region of interest" description="Disordered" evidence="1">
    <location>
        <begin position="1"/>
        <end position="118"/>
    </location>
</feature>
<dbReference type="Proteomes" id="UP000294200">
    <property type="component" value="Unassembled WGS sequence"/>
</dbReference>
<organism evidence="2 3">
    <name type="scientific">Paraburkholderia steynii</name>
    <dbReference type="NCBI Taxonomy" id="1245441"/>
    <lineage>
        <taxon>Bacteria</taxon>
        <taxon>Pseudomonadati</taxon>
        <taxon>Pseudomonadota</taxon>
        <taxon>Betaproteobacteria</taxon>
        <taxon>Burkholderiales</taxon>
        <taxon>Burkholderiaceae</taxon>
        <taxon>Paraburkholderia</taxon>
    </lineage>
</organism>
<comment type="caution">
    <text evidence="2">The sequence shown here is derived from an EMBL/GenBank/DDBJ whole genome shotgun (WGS) entry which is preliminary data.</text>
</comment>
<evidence type="ECO:0000256" key="1">
    <source>
        <dbReference type="SAM" id="MobiDB-lite"/>
    </source>
</evidence>